<proteinExistence type="predicted"/>
<organism evidence="1 2">
    <name type="scientific">Mycetomoellerius zeteki</name>
    <dbReference type="NCBI Taxonomy" id="64791"/>
    <lineage>
        <taxon>Eukaryota</taxon>
        <taxon>Metazoa</taxon>
        <taxon>Ecdysozoa</taxon>
        <taxon>Arthropoda</taxon>
        <taxon>Hexapoda</taxon>
        <taxon>Insecta</taxon>
        <taxon>Pterygota</taxon>
        <taxon>Neoptera</taxon>
        <taxon>Endopterygota</taxon>
        <taxon>Hymenoptera</taxon>
        <taxon>Apocrita</taxon>
        <taxon>Aculeata</taxon>
        <taxon>Formicoidea</taxon>
        <taxon>Formicidae</taxon>
        <taxon>Myrmicinae</taxon>
        <taxon>Mycetomoellerius</taxon>
    </lineage>
</organism>
<evidence type="ECO:0000313" key="1">
    <source>
        <dbReference type="EMBL" id="KYQ58850.1"/>
    </source>
</evidence>
<sequence>MPTCCVLECGNIKINRKDWNPSKKWFICVKCIFLMMWEKPRVDGKRKLKHNAVPTIFQPQTQENDTLAEVSNQL</sequence>
<evidence type="ECO:0000313" key="2">
    <source>
        <dbReference type="Proteomes" id="UP000075809"/>
    </source>
</evidence>
<dbReference type="AlphaFoldDB" id="A0A151XEY5"/>
<keyword evidence="2" id="KW-1185">Reference proteome</keyword>
<dbReference type="Proteomes" id="UP000075809">
    <property type="component" value="Unassembled WGS sequence"/>
</dbReference>
<name>A0A151XEY5_9HYME</name>
<protein>
    <submittedName>
        <fullName evidence="1">Uncharacterized protein</fullName>
    </submittedName>
</protein>
<dbReference type="EMBL" id="KQ982243">
    <property type="protein sequence ID" value="KYQ58850.1"/>
    <property type="molecule type" value="Genomic_DNA"/>
</dbReference>
<reference evidence="1 2" key="1">
    <citation type="submission" date="2015-09" db="EMBL/GenBank/DDBJ databases">
        <title>Trachymyrmex zeteki WGS genome.</title>
        <authorList>
            <person name="Nygaard S."/>
            <person name="Hu H."/>
            <person name="Boomsma J."/>
            <person name="Zhang G."/>
        </authorList>
    </citation>
    <scope>NUCLEOTIDE SEQUENCE [LARGE SCALE GENOMIC DNA]</scope>
    <source>
        <strain evidence="1">Tzet28-1</strain>
        <tissue evidence="1">Whole body</tissue>
    </source>
</reference>
<gene>
    <name evidence="1" type="ORF">ALC60_02147</name>
</gene>
<accession>A0A151XEY5</accession>